<comment type="caution">
    <text evidence="2">The sequence shown here is derived from an EMBL/GenBank/DDBJ whole genome shotgun (WGS) entry which is preliminary data.</text>
</comment>
<dbReference type="Proteomes" id="UP000314294">
    <property type="component" value="Unassembled WGS sequence"/>
</dbReference>
<keyword evidence="3" id="KW-1185">Reference proteome</keyword>
<proteinExistence type="predicted"/>
<feature type="chain" id="PRO_5021428915" description="Secreted protein" evidence="1">
    <location>
        <begin position="25"/>
        <end position="108"/>
    </location>
</feature>
<feature type="signal peptide" evidence="1">
    <location>
        <begin position="1"/>
        <end position="24"/>
    </location>
</feature>
<dbReference type="AlphaFoldDB" id="A0A4Z2HP57"/>
<gene>
    <name evidence="2" type="ORF">EYF80_023248</name>
</gene>
<evidence type="ECO:0000313" key="2">
    <source>
        <dbReference type="EMBL" id="TNN66562.1"/>
    </source>
</evidence>
<evidence type="ECO:0008006" key="4">
    <source>
        <dbReference type="Google" id="ProtNLM"/>
    </source>
</evidence>
<evidence type="ECO:0000256" key="1">
    <source>
        <dbReference type="SAM" id="SignalP"/>
    </source>
</evidence>
<reference evidence="2 3" key="1">
    <citation type="submission" date="2019-03" db="EMBL/GenBank/DDBJ databases">
        <title>First draft genome of Liparis tanakae, snailfish: a comprehensive survey of snailfish specific genes.</title>
        <authorList>
            <person name="Kim W."/>
            <person name="Song I."/>
            <person name="Jeong J.-H."/>
            <person name="Kim D."/>
            <person name="Kim S."/>
            <person name="Ryu S."/>
            <person name="Song J.Y."/>
            <person name="Lee S.K."/>
        </authorList>
    </citation>
    <scope>NUCLEOTIDE SEQUENCE [LARGE SCALE GENOMIC DNA]</scope>
    <source>
        <tissue evidence="2">Muscle</tissue>
    </source>
</reference>
<evidence type="ECO:0000313" key="3">
    <source>
        <dbReference type="Proteomes" id="UP000314294"/>
    </source>
</evidence>
<protein>
    <recommendedName>
        <fullName evidence="4">Secreted protein</fullName>
    </recommendedName>
</protein>
<name>A0A4Z2HP57_9TELE</name>
<dbReference type="EMBL" id="SRLO01000217">
    <property type="protein sequence ID" value="TNN66562.1"/>
    <property type="molecule type" value="Genomic_DNA"/>
</dbReference>
<keyword evidence="1" id="KW-0732">Signal</keyword>
<accession>A0A4Z2HP57</accession>
<organism evidence="2 3">
    <name type="scientific">Liparis tanakae</name>
    <name type="common">Tanaka's snailfish</name>
    <dbReference type="NCBI Taxonomy" id="230148"/>
    <lineage>
        <taxon>Eukaryota</taxon>
        <taxon>Metazoa</taxon>
        <taxon>Chordata</taxon>
        <taxon>Craniata</taxon>
        <taxon>Vertebrata</taxon>
        <taxon>Euteleostomi</taxon>
        <taxon>Actinopterygii</taxon>
        <taxon>Neopterygii</taxon>
        <taxon>Teleostei</taxon>
        <taxon>Neoteleostei</taxon>
        <taxon>Acanthomorphata</taxon>
        <taxon>Eupercaria</taxon>
        <taxon>Perciformes</taxon>
        <taxon>Cottioidei</taxon>
        <taxon>Cottales</taxon>
        <taxon>Liparidae</taxon>
        <taxon>Liparis</taxon>
    </lineage>
</organism>
<sequence>MYSYICWLFRVRATFLFTANGSEGDNTWILHLPGEDGTRPNTDDIVGQVELQRVEAEHLHPEKPNFHRRVGALERKRDSLRCCKKKMTMRANTYGGSPPSSERSIALI</sequence>